<sequence>MLAVSELIFVTTIAATTALIARSFLISPPSSAPCLPDVSSEHLALLFDDGILHHGNTDALKHFAFAPGTHVWDDLRDILIERFPDFPGLPESGAAGSISIRPKDIGDRSEIEMNWRDGLCWVHIYEPVDDDRASGRMTQDAGPSEHCIRTMPHPAWETDEQGRLVWKNDAYNRLVSDIGAAQNDTLFALDPTKQKQRCLLMGSGDENEWFEVETHAVARGGIHHATPVTALVRAEEAQRSFVQTLAKTFAHLPIGLAIFDNRGQLGIFNPALVDLSGLQASFLATHPTMLGFFDALRENRRMPEPKNYRSWRQDITDVIAAASDGQYHETWSLEDGRTYTVQSRQHPDGTTAFLIEDISAEVTLSRSYRAEVEQFEALLDSVDDALVVFSATGVLTFCNAAYRGMWGHAPEASFADMTLHDALKLWAPRVANAAVLSELSHFGTTIGSRPDQSCTLDLVGGERLCCRLRALSGDAMMLRFSHVAKPATADTASITTPA</sequence>
<proteinExistence type="predicted"/>
<dbReference type="Pfam" id="PF13188">
    <property type="entry name" value="PAS_8"/>
    <property type="match status" value="1"/>
</dbReference>
<dbReference type="InterPro" id="IPR000014">
    <property type="entry name" value="PAS"/>
</dbReference>
<protein>
    <submittedName>
        <fullName evidence="2">Diguanylate cyclase</fullName>
    </submittedName>
</protein>
<gene>
    <name evidence="2" type="ORF">GCM10007927_31380</name>
</gene>
<evidence type="ECO:0000259" key="1">
    <source>
        <dbReference type="SMART" id="SM00091"/>
    </source>
</evidence>
<accession>A0ABQ5VMI3</accession>
<dbReference type="Pfam" id="PF12860">
    <property type="entry name" value="PAS_7"/>
    <property type="match status" value="1"/>
</dbReference>
<name>A0ABQ5VMI3_9RHOB</name>
<dbReference type="SMART" id="SM00091">
    <property type="entry name" value="PAS"/>
    <property type="match status" value="2"/>
</dbReference>
<dbReference type="RefSeq" id="WP_284374757.1">
    <property type="nucleotide sequence ID" value="NZ_BSNL01000001.1"/>
</dbReference>
<dbReference type="Proteomes" id="UP001161388">
    <property type="component" value="Unassembled WGS sequence"/>
</dbReference>
<dbReference type="SUPFAM" id="SSF55785">
    <property type="entry name" value="PYP-like sensor domain (PAS domain)"/>
    <property type="match status" value="2"/>
</dbReference>
<organism evidence="2 3">
    <name type="scientific">Sulfitobacter pacificus</name>
    <dbReference type="NCBI Taxonomy" id="1499314"/>
    <lineage>
        <taxon>Bacteria</taxon>
        <taxon>Pseudomonadati</taxon>
        <taxon>Pseudomonadota</taxon>
        <taxon>Alphaproteobacteria</taxon>
        <taxon>Rhodobacterales</taxon>
        <taxon>Roseobacteraceae</taxon>
        <taxon>Sulfitobacter</taxon>
    </lineage>
</organism>
<dbReference type="EMBL" id="BSNL01000001">
    <property type="protein sequence ID" value="GLQ28335.1"/>
    <property type="molecule type" value="Genomic_DNA"/>
</dbReference>
<feature type="domain" description="PAS" evidence="1">
    <location>
        <begin position="243"/>
        <end position="313"/>
    </location>
</feature>
<comment type="caution">
    <text evidence="2">The sequence shown here is derived from an EMBL/GenBank/DDBJ whole genome shotgun (WGS) entry which is preliminary data.</text>
</comment>
<reference evidence="2" key="2">
    <citation type="submission" date="2023-01" db="EMBL/GenBank/DDBJ databases">
        <title>Draft genome sequence of Sulfitobacter pacificus strain NBRC 109915.</title>
        <authorList>
            <person name="Sun Q."/>
            <person name="Mori K."/>
        </authorList>
    </citation>
    <scope>NUCLEOTIDE SEQUENCE</scope>
    <source>
        <strain evidence="2">NBRC 109915</strain>
    </source>
</reference>
<dbReference type="Gene3D" id="3.30.450.20">
    <property type="entry name" value="PAS domain"/>
    <property type="match status" value="1"/>
</dbReference>
<evidence type="ECO:0000313" key="3">
    <source>
        <dbReference type="Proteomes" id="UP001161388"/>
    </source>
</evidence>
<reference evidence="2" key="1">
    <citation type="journal article" date="2014" name="Int. J. Syst. Evol. Microbiol.">
        <title>Complete genome of a new Firmicutes species belonging to the dominant human colonic microbiota ('Ruminococcus bicirculans') reveals two chromosomes and a selective capacity to utilize plant glucans.</title>
        <authorList>
            <consortium name="NISC Comparative Sequencing Program"/>
            <person name="Wegmann U."/>
            <person name="Louis P."/>
            <person name="Goesmann A."/>
            <person name="Henrissat B."/>
            <person name="Duncan S.H."/>
            <person name="Flint H.J."/>
        </authorList>
    </citation>
    <scope>NUCLEOTIDE SEQUENCE</scope>
    <source>
        <strain evidence="2">NBRC 109915</strain>
    </source>
</reference>
<keyword evidence="3" id="KW-1185">Reference proteome</keyword>
<feature type="domain" description="PAS" evidence="1">
    <location>
        <begin position="373"/>
        <end position="440"/>
    </location>
</feature>
<evidence type="ECO:0000313" key="2">
    <source>
        <dbReference type="EMBL" id="GLQ28335.1"/>
    </source>
</evidence>
<dbReference type="InterPro" id="IPR035965">
    <property type="entry name" value="PAS-like_dom_sf"/>
</dbReference>